<reference evidence="2" key="1">
    <citation type="submission" date="2021-10" db="EMBL/GenBank/DDBJ databases">
        <title>Melipona bicolor Genome sequencing and assembly.</title>
        <authorList>
            <person name="Araujo N.S."/>
            <person name="Arias M.C."/>
        </authorList>
    </citation>
    <scope>NUCLEOTIDE SEQUENCE</scope>
    <source>
        <strain evidence="2">USP_2M_L1-L4_2017</strain>
        <tissue evidence="2">Whole body</tissue>
    </source>
</reference>
<accession>A0AA40KE60</accession>
<dbReference type="AlphaFoldDB" id="A0AA40KE60"/>
<dbReference type="SUPFAM" id="SSF57756">
    <property type="entry name" value="Retrovirus zinc finger-like domains"/>
    <property type="match status" value="1"/>
</dbReference>
<dbReference type="Proteomes" id="UP001177670">
    <property type="component" value="Unassembled WGS sequence"/>
</dbReference>
<sequence length="91" mass="10805">MKENMRARGKRAEEELKKSTDRNETEQKAVRRCYLCGDRNHLSGGCPTKNKDTKCFKCQEYGYISLKIAVDQINYREIYICHEQNVAKKWR</sequence>
<gene>
    <name evidence="2" type="ORF">K0M31_018053</name>
</gene>
<dbReference type="GO" id="GO:0008270">
    <property type="term" value="F:zinc ion binding"/>
    <property type="evidence" value="ECO:0007669"/>
    <property type="project" value="InterPro"/>
</dbReference>
<dbReference type="EMBL" id="JAHYIQ010000062">
    <property type="protein sequence ID" value="KAK1116771.1"/>
    <property type="molecule type" value="Genomic_DNA"/>
</dbReference>
<proteinExistence type="predicted"/>
<dbReference type="InterPro" id="IPR036875">
    <property type="entry name" value="Znf_CCHC_sf"/>
</dbReference>
<dbReference type="Gene3D" id="4.10.60.10">
    <property type="entry name" value="Zinc finger, CCHC-type"/>
    <property type="match status" value="1"/>
</dbReference>
<evidence type="ECO:0008006" key="4">
    <source>
        <dbReference type="Google" id="ProtNLM"/>
    </source>
</evidence>
<organism evidence="2 3">
    <name type="scientific">Melipona bicolor</name>
    <dbReference type="NCBI Taxonomy" id="60889"/>
    <lineage>
        <taxon>Eukaryota</taxon>
        <taxon>Metazoa</taxon>
        <taxon>Ecdysozoa</taxon>
        <taxon>Arthropoda</taxon>
        <taxon>Hexapoda</taxon>
        <taxon>Insecta</taxon>
        <taxon>Pterygota</taxon>
        <taxon>Neoptera</taxon>
        <taxon>Endopterygota</taxon>
        <taxon>Hymenoptera</taxon>
        <taxon>Apocrita</taxon>
        <taxon>Aculeata</taxon>
        <taxon>Apoidea</taxon>
        <taxon>Anthophila</taxon>
        <taxon>Apidae</taxon>
        <taxon>Melipona</taxon>
    </lineage>
</organism>
<evidence type="ECO:0000313" key="2">
    <source>
        <dbReference type="EMBL" id="KAK1116771.1"/>
    </source>
</evidence>
<dbReference type="GO" id="GO:0003676">
    <property type="term" value="F:nucleic acid binding"/>
    <property type="evidence" value="ECO:0007669"/>
    <property type="project" value="InterPro"/>
</dbReference>
<evidence type="ECO:0000256" key="1">
    <source>
        <dbReference type="SAM" id="MobiDB-lite"/>
    </source>
</evidence>
<keyword evidence="3" id="KW-1185">Reference proteome</keyword>
<evidence type="ECO:0000313" key="3">
    <source>
        <dbReference type="Proteomes" id="UP001177670"/>
    </source>
</evidence>
<name>A0AA40KE60_9HYME</name>
<comment type="caution">
    <text evidence="2">The sequence shown here is derived from an EMBL/GenBank/DDBJ whole genome shotgun (WGS) entry which is preliminary data.</text>
</comment>
<protein>
    <recommendedName>
        <fullName evidence="4">CCHC-type domain-containing protein</fullName>
    </recommendedName>
</protein>
<feature type="region of interest" description="Disordered" evidence="1">
    <location>
        <begin position="1"/>
        <end position="26"/>
    </location>
</feature>